<evidence type="ECO:0000259" key="2">
    <source>
        <dbReference type="Pfam" id="PF13360"/>
    </source>
</evidence>
<organism evidence="3 4">
    <name type="scientific">Halobacterium jilantaiense</name>
    <dbReference type="NCBI Taxonomy" id="355548"/>
    <lineage>
        <taxon>Archaea</taxon>
        <taxon>Methanobacteriati</taxon>
        <taxon>Methanobacteriota</taxon>
        <taxon>Stenosarchaea group</taxon>
        <taxon>Halobacteria</taxon>
        <taxon>Halobacteriales</taxon>
        <taxon>Halobacteriaceae</taxon>
        <taxon>Halobacterium</taxon>
    </lineage>
</organism>
<dbReference type="EMBL" id="FOJA01000001">
    <property type="protein sequence ID" value="SEV93177.1"/>
    <property type="molecule type" value="Genomic_DNA"/>
</dbReference>
<feature type="domain" description="Pyrrolo-quinoline quinone repeat" evidence="2">
    <location>
        <begin position="188"/>
        <end position="401"/>
    </location>
</feature>
<dbReference type="InterPro" id="IPR018391">
    <property type="entry name" value="PQQ_b-propeller_rpt"/>
</dbReference>
<accession>A0A1I0MYK2</accession>
<dbReference type="OrthoDB" id="145878at2157"/>
<dbReference type="SMART" id="SM00564">
    <property type="entry name" value="PQQ"/>
    <property type="match status" value="6"/>
</dbReference>
<dbReference type="InterPro" id="IPR011047">
    <property type="entry name" value="Quinoprotein_ADH-like_sf"/>
</dbReference>
<protein>
    <submittedName>
        <fullName evidence="3">PQQ-like domain-containing protein</fullName>
    </submittedName>
</protein>
<dbReference type="AlphaFoldDB" id="A0A1I0MYK2"/>
<gene>
    <name evidence="3" type="ORF">SAMN04487945_0433</name>
</gene>
<dbReference type="Gene3D" id="2.40.10.480">
    <property type="match status" value="1"/>
</dbReference>
<evidence type="ECO:0000313" key="3">
    <source>
        <dbReference type="EMBL" id="SEV93177.1"/>
    </source>
</evidence>
<dbReference type="InterPro" id="IPR015943">
    <property type="entry name" value="WD40/YVTN_repeat-like_dom_sf"/>
</dbReference>
<dbReference type="PROSITE" id="PS51257">
    <property type="entry name" value="PROKAR_LIPOPROTEIN"/>
    <property type="match status" value="1"/>
</dbReference>
<proteinExistence type="predicted"/>
<keyword evidence="4" id="KW-1185">Reference proteome</keyword>
<dbReference type="PANTHER" id="PTHR34512:SF30">
    <property type="entry name" value="OUTER MEMBRANE PROTEIN ASSEMBLY FACTOR BAMB"/>
    <property type="match status" value="1"/>
</dbReference>
<sequence length="416" mass="43245">MPLQLSRRELLGVAAGGITTLAGCARFGNETDTATLSEPEFGTTDSVWPMLSQNPANTAFADIQFPETDFQSQQLCTAGNADRTDAPILAGQNLLISRTSDGDGSGGVFGIDPETGDENWQNSDHVSYTTPSVYGQTAIFSGSGTTAALDVNSGELHWEQSVGGSGFYKTHLKVEDSIIVSTGSGQNLVALDAYTGDKQWSSPELGVVFGLATLGSKVVAARSSNDESGLVAIDTSSGEIDWTNNTTSAVSQPVAASGLVLHTDVVTGVLHAFDIETGEQEWQYSTDSDASAPPAGDANAPPAGDANAPPAVDTDAGRVFLPVSNIGLHVLDLQTGERRWSAEAFGSSKQPVVTENSVLVCAAVEISQVSRSDRTTTAVTTPRKSISSPLAIGSDQIFFTARSTKGSGALMYTVTP</sequence>
<reference evidence="3 4" key="1">
    <citation type="submission" date="2016-10" db="EMBL/GenBank/DDBJ databases">
        <authorList>
            <person name="de Groot N.N."/>
        </authorList>
    </citation>
    <scope>NUCLEOTIDE SEQUENCE [LARGE SCALE GENOMIC DNA]</scope>
    <source>
        <strain evidence="3 4">CGMCC 1.5337</strain>
    </source>
</reference>
<evidence type="ECO:0000313" key="4">
    <source>
        <dbReference type="Proteomes" id="UP000198518"/>
    </source>
</evidence>
<dbReference type="RefSeq" id="WP_089667603.1">
    <property type="nucleotide sequence ID" value="NZ_FOJA01000001.1"/>
</dbReference>
<name>A0A1I0MYK2_9EURY</name>
<dbReference type="STRING" id="355548.SAMN04487945_0433"/>
<dbReference type="InterPro" id="IPR002372">
    <property type="entry name" value="PQQ_rpt_dom"/>
</dbReference>
<dbReference type="SUPFAM" id="SSF50998">
    <property type="entry name" value="Quinoprotein alcohol dehydrogenase-like"/>
    <property type="match status" value="1"/>
</dbReference>
<evidence type="ECO:0000256" key="1">
    <source>
        <dbReference type="SAM" id="MobiDB-lite"/>
    </source>
</evidence>
<feature type="compositionally biased region" description="Low complexity" evidence="1">
    <location>
        <begin position="287"/>
        <end position="311"/>
    </location>
</feature>
<dbReference type="Proteomes" id="UP000198518">
    <property type="component" value="Unassembled WGS sequence"/>
</dbReference>
<dbReference type="PANTHER" id="PTHR34512">
    <property type="entry name" value="CELL SURFACE PROTEIN"/>
    <property type="match status" value="1"/>
</dbReference>
<dbReference type="Pfam" id="PF13360">
    <property type="entry name" value="PQQ_2"/>
    <property type="match status" value="1"/>
</dbReference>
<dbReference type="Gene3D" id="2.130.10.10">
    <property type="entry name" value="YVTN repeat-like/Quinoprotein amine dehydrogenase"/>
    <property type="match status" value="1"/>
</dbReference>
<feature type="region of interest" description="Disordered" evidence="1">
    <location>
        <begin position="281"/>
        <end position="313"/>
    </location>
</feature>